<evidence type="ECO:0000313" key="2">
    <source>
        <dbReference type="Proteomes" id="UP001167160"/>
    </source>
</evidence>
<sequence length="1110" mass="118948">MTFPSTPLGHRVELRLGSEWVDVTGDAYVRDPISIRHGRADEGQAVSPASCSLTLNNRDGRYSPSNPLSPYYGLLGRNTPLRVSVPHGASYLVQDADNPDGLASTPDDPFFTVWNTLDVRCDVETNWLDPTANAVIVQRWAYETDDRSWAVQLLDGKLRLSWSTDGTSAASWVAYWNLDAFAFAPRQALRILWESDDGTGQTAISLYTADSLAGPWLHRSTLTATAPGTETMFDATAPLQIGATAPHVDPPQTPITGRVYAVEVHVDGIEVAAPDFTTQDPGTTAFTDGAGHAWTVADGAEITNRRTRFMGEVSSWPARWDVSGSDVYVPITAAGILRRLGQGAKALESTLRRRITRSEAFAYWPLEDGKDTVKAYSLLAGVEPARILGLDFEADDTLDGSAALPKLKPGALIQANVPRGDEGNWQVEFVCYVPEPIATDSVWFEVSDTGTGSLHRVVLLSAGSGVRVTSYNWEGTQLNSVLLDDDDLYGRWCRIRMTAVQDGSDVTVRTGIIPIGRGAPLGRFWFHTYAGTGGRVSRVTMQPGSAMAGVTIGHLGVIGDAPNLAFNDADHGYDETSAFSRIHRLCEEEGVPVTWVGDLTGTALMGPQGIAPLLDLLHDAEDTDGGLLQEDRGQVALRYRTRESVYNQPVRLALDYASGREVAPPLEPVDDDQALRNDVTVTREGGSSARAVLEDGPLSVQPPPDGVGTYDEAVTVNAGTDEQLPDMASWRLHLGTWPGARYPRVSVNLAAAPHLIDSVLDLELLDRLTISNPPPWLPPEAIDLLVQGYEERLGPYEWQVEYNCTPAGPWAVGVVEDDVHGRVDTAGAEIIRTAGPAATVLSVASDDGRPWTVDPADMPFDVTAAGEAVTVTSVAPYGADDFTRTVSNGWGTADSGHVWTPVGAATGDLSVNGTQGVITLQASPENLRYQQILETLEACELLVAVTPSQLAIGAAFLPGVMLRGAGTAYYWVRLALGTGGTVSVEVCSALTQIGASVLTPYTYGAGTKLWLRTRVVGHHVWARVWPDGQPEPNGWHADRVITTGTSAAGAVGLIACAYPTNTNASPALRFDGFRIVSPQTFTVTRGVNGITKTIPIGADVRLTHPAITAR</sequence>
<dbReference type="Proteomes" id="UP001167160">
    <property type="component" value="Unassembled WGS sequence"/>
</dbReference>
<comment type="caution">
    <text evidence="1">The sequence shown here is derived from an EMBL/GenBank/DDBJ whole genome shotgun (WGS) entry which is preliminary data.</text>
</comment>
<accession>A0ABT0XDS3</accession>
<organism evidence="1 2">
    <name type="scientific">Streptomyces meridianus</name>
    <dbReference type="NCBI Taxonomy" id="2938945"/>
    <lineage>
        <taxon>Bacteria</taxon>
        <taxon>Bacillati</taxon>
        <taxon>Actinomycetota</taxon>
        <taxon>Actinomycetes</taxon>
        <taxon>Kitasatosporales</taxon>
        <taxon>Streptomycetaceae</taxon>
        <taxon>Streptomyces</taxon>
    </lineage>
</organism>
<dbReference type="RefSeq" id="WP_251419290.1">
    <property type="nucleotide sequence ID" value="NZ_JAMQGM010000064.1"/>
</dbReference>
<reference evidence="1" key="1">
    <citation type="journal article" date="2023" name="Int. J. Syst. Evol. Microbiol.">
        <title>Streptomyces meridianus sp. nov. isolated from brackish water of the Tagus estuary in Alcochete, Portugal.</title>
        <authorList>
            <person name="Santos J.D.N."/>
            <person name="Klimek D."/>
            <person name="Calusinska M."/>
            <person name="Lobo Da Cunha A."/>
            <person name="Catita J."/>
            <person name="Goncalves H."/>
            <person name="Gonzalez I."/>
            <person name="Reyes F."/>
            <person name="Lage O.M."/>
        </authorList>
    </citation>
    <scope>NUCLEOTIDE SEQUENCE</scope>
    <source>
        <strain evidence="1">MTZ3.1</strain>
    </source>
</reference>
<gene>
    <name evidence="1" type="ORF">M1E25_24410</name>
</gene>
<proteinExistence type="predicted"/>
<name>A0ABT0XDS3_9ACTN</name>
<protein>
    <submittedName>
        <fullName evidence="1">Uncharacterized protein</fullName>
    </submittedName>
</protein>
<evidence type="ECO:0000313" key="1">
    <source>
        <dbReference type="EMBL" id="MCM2580440.1"/>
    </source>
</evidence>
<keyword evidence="2" id="KW-1185">Reference proteome</keyword>
<dbReference type="EMBL" id="JAMQGM010000064">
    <property type="protein sequence ID" value="MCM2580440.1"/>
    <property type="molecule type" value="Genomic_DNA"/>
</dbReference>